<evidence type="ECO:0000256" key="3">
    <source>
        <dbReference type="HAMAP-Rule" id="MF_01660"/>
    </source>
</evidence>
<evidence type="ECO:0000256" key="1">
    <source>
        <dbReference type="ARBA" id="ARBA00022428"/>
    </source>
</evidence>
<evidence type="ECO:0000313" key="5">
    <source>
        <dbReference type="EMBL" id="TCP16664.1"/>
    </source>
</evidence>
<dbReference type="InterPro" id="IPR000073">
    <property type="entry name" value="AB_hydrolase_1"/>
</dbReference>
<dbReference type="EMBL" id="SLXJ01000010">
    <property type="protein sequence ID" value="TCP16664.1"/>
    <property type="molecule type" value="Genomic_DNA"/>
</dbReference>
<proteinExistence type="inferred from homology"/>
<comment type="pathway">
    <text evidence="3">Quinol/quinone metabolism; menaquinone biosynthesis.</text>
</comment>
<name>A0A4R2N6Y1_9PAST</name>
<sequence length="278" mass="31765">MMLAYQWHARTGIPVVFLHGLLGSQADWSGVLVELQRLVDLQKLPQIRPLVIDLPCHGGSQQIACRGFSEIRQALDMTLNKLIQQPFWLVGYSLGGRIALDYAINASHSPHSAGSLYLLGALLEGANIGLKTEEERQLRWKSDQAWASRFRQETLSEVLKDWYRQPVFAHLSALQRLNLIDQRTNNDGKKIAQILEATSLAKQPCYDQLCNNLVKSHRLHKRFHFFIGEFDRKFRQMATENHLSHTLIREAGHNTHLEQPQQFVQQLLQFIGTHSSSS</sequence>
<comment type="caution">
    <text evidence="5">The sequence shown here is derived from an EMBL/GenBank/DDBJ whole genome shotgun (WGS) entry which is preliminary data.</text>
</comment>
<gene>
    <name evidence="3" type="primary">menH</name>
    <name evidence="5" type="ORF">EV693_11044</name>
</gene>
<dbReference type="PANTHER" id="PTHR42916:SF1">
    <property type="entry name" value="PROTEIN PHYLLO, CHLOROPLASTIC"/>
    <property type="match status" value="1"/>
</dbReference>
<dbReference type="HAMAP" id="MF_01660">
    <property type="entry name" value="MenH"/>
    <property type="match status" value="1"/>
</dbReference>
<evidence type="ECO:0000256" key="2">
    <source>
        <dbReference type="ARBA" id="ARBA00023239"/>
    </source>
</evidence>
<dbReference type="GO" id="GO:0009234">
    <property type="term" value="P:menaquinone biosynthetic process"/>
    <property type="evidence" value="ECO:0007669"/>
    <property type="project" value="UniProtKB-UniRule"/>
</dbReference>
<dbReference type="UniPathway" id="UPA00079"/>
<dbReference type="UniPathway" id="UPA01057">
    <property type="reaction ID" value="UER00900"/>
</dbReference>
<accession>A0A4R2N6Y1</accession>
<dbReference type="InterPro" id="IPR029058">
    <property type="entry name" value="AB_hydrolase_fold"/>
</dbReference>
<keyword evidence="1 3" id="KW-0474">Menaquinone biosynthesis</keyword>
<dbReference type="PANTHER" id="PTHR42916">
    <property type="entry name" value="2-SUCCINYL-5-ENOLPYRUVYL-6-HYDROXY-3-CYCLOHEXENE-1-CARBOXYLATE SYNTHASE"/>
    <property type="match status" value="1"/>
</dbReference>
<keyword evidence="6" id="KW-1185">Reference proteome</keyword>
<comment type="pathway">
    <text evidence="3">Quinol/quinone metabolism; 1,4-dihydroxy-2-naphthoate biosynthesis; 1,4-dihydroxy-2-naphthoate from chorismate: step 3/7.</text>
</comment>
<evidence type="ECO:0000259" key="4">
    <source>
        <dbReference type="Pfam" id="PF00561"/>
    </source>
</evidence>
<protein>
    <recommendedName>
        <fullName evidence="3">Putative 2-succinyl-6-hydroxy-2,4-cyclohexadiene-1-carboxylate synthase</fullName>
        <shortName evidence="3">SHCHC synthase</shortName>
        <ecNumber evidence="3">4.2.99.20</ecNumber>
    </recommendedName>
</protein>
<reference evidence="5 6" key="1">
    <citation type="submission" date="2019-03" db="EMBL/GenBank/DDBJ databases">
        <title>Genomic Encyclopedia of Type Strains, Phase IV (KMG-IV): sequencing the most valuable type-strain genomes for metagenomic binning, comparative biology and taxonomic classification.</title>
        <authorList>
            <person name="Goeker M."/>
        </authorList>
    </citation>
    <scope>NUCLEOTIDE SEQUENCE [LARGE SCALE GENOMIC DNA]</scope>
    <source>
        <strain evidence="5 6">DSM 16380</strain>
    </source>
</reference>
<dbReference type="AlphaFoldDB" id="A0A4R2N6Y1"/>
<dbReference type="EC" id="4.2.99.20" evidence="3"/>
<dbReference type="Gene3D" id="3.40.50.1820">
    <property type="entry name" value="alpha/beta hydrolase"/>
    <property type="match status" value="1"/>
</dbReference>
<keyword evidence="2 3" id="KW-0456">Lyase</keyword>
<comment type="similarity">
    <text evidence="3">Belongs to the AB hydrolase superfamily. MenH family.</text>
</comment>
<dbReference type="GO" id="GO:0070205">
    <property type="term" value="F:2-succinyl-6-hydroxy-2,4-cyclohexadiene-1-carboxylate synthase activity"/>
    <property type="evidence" value="ECO:0007669"/>
    <property type="project" value="UniProtKB-UniRule"/>
</dbReference>
<dbReference type="InterPro" id="IPR022485">
    <property type="entry name" value="SHCHC_synthase_MenH"/>
</dbReference>
<evidence type="ECO:0000313" key="6">
    <source>
        <dbReference type="Proteomes" id="UP000295537"/>
    </source>
</evidence>
<comment type="subunit">
    <text evidence="3">Monomer.</text>
</comment>
<dbReference type="NCBIfam" id="NF008340">
    <property type="entry name" value="PRK11126.1"/>
    <property type="match status" value="1"/>
</dbReference>
<dbReference type="Proteomes" id="UP000295537">
    <property type="component" value="Unassembled WGS sequence"/>
</dbReference>
<dbReference type="Pfam" id="PF00561">
    <property type="entry name" value="Abhydrolase_1"/>
    <property type="match status" value="1"/>
</dbReference>
<dbReference type="SUPFAM" id="SSF53474">
    <property type="entry name" value="alpha/beta-Hydrolases"/>
    <property type="match status" value="1"/>
</dbReference>
<organism evidence="5 6">
    <name type="scientific">Nicoletella semolina</name>
    <dbReference type="NCBI Taxonomy" id="271160"/>
    <lineage>
        <taxon>Bacteria</taxon>
        <taxon>Pseudomonadati</taxon>
        <taxon>Pseudomonadota</taxon>
        <taxon>Gammaproteobacteria</taxon>
        <taxon>Pasteurellales</taxon>
        <taxon>Pasteurellaceae</taxon>
        <taxon>Nicoletella</taxon>
    </lineage>
</organism>
<feature type="domain" description="AB hydrolase-1" evidence="4">
    <location>
        <begin position="14"/>
        <end position="259"/>
    </location>
</feature>
<comment type="catalytic activity">
    <reaction evidence="3">
        <text>5-enolpyruvoyl-6-hydroxy-2-succinyl-cyclohex-3-ene-1-carboxylate = (1R,6R)-6-hydroxy-2-succinyl-cyclohexa-2,4-diene-1-carboxylate + pyruvate</text>
        <dbReference type="Rhea" id="RHEA:25597"/>
        <dbReference type="ChEBI" id="CHEBI:15361"/>
        <dbReference type="ChEBI" id="CHEBI:58689"/>
        <dbReference type="ChEBI" id="CHEBI:58818"/>
        <dbReference type="EC" id="4.2.99.20"/>
    </reaction>
</comment>
<dbReference type="NCBIfam" id="TIGR03695">
    <property type="entry name" value="menH_SHCHC"/>
    <property type="match status" value="1"/>
</dbReference>
<comment type="function">
    <text evidence="3">Catalyzes a proton abstraction reaction that results in 2,5-elimination of pyruvate from 2-succinyl-5-enolpyruvyl-6-hydroxy-3-cyclohexene-1-carboxylate (SEPHCHC) and the formation of 2-succinyl-6-hydroxy-2,4-cyclohexadiene-1-carboxylate (SHCHC).</text>
</comment>